<dbReference type="EMBL" id="BAAAFH010000003">
    <property type="protein sequence ID" value="GAA0874599.1"/>
    <property type="molecule type" value="Genomic_DNA"/>
</dbReference>
<evidence type="ECO:0000256" key="4">
    <source>
        <dbReference type="ARBA" id="ARBA00022837"/>
    </source>
</evidence>
<name>A0ABN1MMT1_9FLAO</name>
<dbReference type="SUPFAM" id="SSF49899">
    <property type="entry name" value="Concanavalin A-like lectins/glucanases"/>
    <property type="match status" value="1"/>
</dbReference>
<keyword evidence="9" id="KW-1185">Reference proteome</keyword>
<evidence type="ECO:0000313" key="9">
    <source>
        <dbReference type="Proteomes" id="UP001501126"/>
    </source>
</evidence>
<protein>
    <recommendedName>
        <fullName evidence="7">Secretion system C-terminal sorting domain-containing protein</fullName>
    </recommendedName>
</protein>
<keyword evidence="3 6" id="KW-0732">Signal</keyword>
<comment type="cofactor">
    <cofactor evidence="1">
        <name>Ca(2+)</name>
        <dbReference type="ChEBI" id="CHEBI:29108"/>
    </cofactor>
</comment>
<dbReference type="Gene3D" id="2.60.120.200">
    <property type="match status" value="1"/>
</dbReference>
<evidence type="ECO:0000256" key="2">
    <source>
        <dbReference type="ARBA" id="ARBA00022723"/>
    </source>
</evidence>
<comment type="caution">
    <text evidence="8">The sequence shown here is derived from an EMBL/GenBank/DDBJ whole genome shotgun (WGS) entry which is preliminary data.</text>
</comment>
<keyword evidence="5" id="KW-1015">Disulfide bond</keyword>
<evidence type="ECO:0000256" key="3">
    <source>
        <dbReference type="ARBA" id="ARBA00022729"/>
    </source>
</evidence>
<evidence type="ECO:0000256" key="5">
    <source>
        <dbReference type="ARBA" id="ARBA00023157"/>
    </source>
</evidence>
<dbReference type="InterPro" id="IPR026444">
    <property type="entry name" value="Secre_tail"/>
</dbReference>
<feature type="domain" description="Secretion system C-terminal sorting" evidence="7">
    <location>
        <begin position="280"/>
        <end position="354"/>
    </location>
</feature>
<dbReference type="InterPro" id="IPR013320">
    <property type="entry name" value="ConA-like_dom_sf"/>
</dbReference>
<dbReference type="InterPro" id="IPR051360">
    <property type="entry name" value="Neuronal_Pentraxin_Related"/>
</dbReference>
<gene>
    <name evidence="8" type="ORF">GCM10009118_10070</name>
</gene>
<dbReference type="PANTHER" id="PTHR19277">
    <property type="entry name" value="PENTRAXIN"/>
    <property type="match status" value="1"/>
</dbReference>
<keyword evidence="2" id="KW-0479">Metal-binding</keyword>
<keyword evidence="4" id="KW-0106">Calcium</keyword>
<organism evidence="8 9">
    <name type="scientific">Wandonia haliotis</name>
    <dbReference type="NCBI Taxonomy" id="574963"/>
    <lineage>
        <taxon>Bacteria</taxon>
        <taxon>Pseudomonadati</taxon>
        <taxon>Bacteroidota</taxon>
        <taxon>Flavobacteriia</taxon>
        <taxon>Flavobacteriales</taxon>
        <taxon>Crocinitomicaceae</taxon>
        <taxon>Wandonia</taxon>
    </lineage>
</organism>
<accession>A0ABN1MMT1</accession>
<dbReference type="Proteomes" id="UP001501126">
    <property type="component" value="Unassembled WGS sequence"/>
</dbReference>
<dbReference type="PANTHER" id="PTHR19277:SF125">
    <property type="entry name" value="B6"/>
    <property type="match status" value="1"/>
</dbReference>
<dbReference type="Pfam" id="PF18962">
    <property type="entry name" value="Por_Secre_tail"/>
    <property type="match status" value="1"/>
</dbReference>
<proteinExistence type="predicted"/>
<dbReference type="NCBIfam" id="TIGR04183">
    <property type="entry name" value="Por_Secre_tail"/>
    <property type="match status" value="1"/>
</dbReference>
<evidence type="ECO:0000259" key="7">
    <source>
        <dbReference type="Pfam" id="PF18962"/>
    </source>
</evidence>
<evidence type="ECO:0000256" key="1">
    <source>
        <dbReference type="ARBA" id="ARBA00001913"/>
    </source>
</evidence>
<evidence type="ECO:0000313" key="8">
    <source>
        <dbReference type="EMBL" id="GAA0874599.1"/>
    </source>
</evidence>
<dbReference type="Pfam" id="PF13385">
    <property type="entry name" value="Laminin_G_3"/>
    <property type="match status" value="1"/>
</dbReference>
<reference evidence="8 9" key="1">
    <citation type="journal article" date="2019" name="Int. J. Syst. Evol. Microbiol.">
        <title>The Global Catalogue of Microorganisms (GCM) 10K type strain sequencing project: providing services to taxonomists for standard genome sequencing and annotation.</title>
        <authorList>
            <consortium name="The Broad Institute Genomics Platform"/>
            <consortium name="The Broad Institute Genome Sequencing Center for Infectious Disease"/>
            <person name="Wu L."/>
            <person name="Ma J."/>
        </authorList>
    </citation>
    <scope>NUCLEOTIDE SEQUENCE [LARGE SCALE GENOMIC DNA]</scope>
    <source>
        <strain evidence="8 9">JCM 16083</strain>
    </source>
</reference>
<sequence length="357" mass="39959">MKFFLILLSTVFCFLSTSYSQNTALHFDGTDDYVDLTSIASFMQGRDEFSFEIWIKPDVAQASDYGMIFSGNSNNVGNQLHRFVLRLSGPEDFTSNSVTLNIPSGGSYYKIVGSTDVFDGKCHHIAWTYNNGLSKLYIDGNLQGSTVKLLAFEATDRFSLGQEYDPPGYTPTDFFKGKLEECRIWDREVSPSHLTEFMHTEIPSYQNGLLAYYRFNQGIAGGDNSNETTLINEVTGGQSGLLKNFSLTGSSSNFITANCVTLLALDQISDVKQQKIEYSIYPNPTAEKFFFINVSTEDLVQVELINYLGQVVLKQEIVFSNSSHRITTENITPGIYLIRINLKNAATTFTNRLVIIN</sequence>
<dbReference type="RefSeq" id="WP_343785498.1">
    <property type="nucleotide sequence ID" value="NZ_BAAAFH010000003.1"/>
</dbReference>
<feature type="chain" id="PRO_5045234041" description="Secretion system C-terminal sorting domain-containing protein" evidence="6">
    <location>
        <begin position="21"/>
        <end position="357"/>
    </location>
</feature>
<feature type="signal peptide" evidence="6">
    <location>
        <begin position="1"/>
        <end position="20"/>
    </location>
</feature>
<evidence type="ECO:0000256" key="6">
    <source>
        <dbReference type="SAM" id="SignalP"/>
    </source>
</evidence>